<dbReference type="InterPro" id="IPR036047">
    <property type="entry name" value="F-box-like_dom_sf"/>
</dbReference>
<evidence type="ECO:0000313" key="4">
    <source>
        <dbReference type="Proteomes" id="UP000195402"/>
    </source>
</evidence>
<dbReference type="PANTHER" id="PTHR31900">
    <property type="entry name" value="F-BOX/RNI SUPERFAMILY PROTEIN-RELATED"/>
    <property type="match status" value="1"/>
</dbReference>
<dbReference type="InterPro" id="IPR055411">
    <property type="entry name" value="LRR_FXL15/At3g58940/PEG3-like"/>
</dbReference>
<dbReference type="Gene3D" id="3.80.10.10">
    <property type="entry name" value="Ribonuclease Inhibitor"/>
    <property type="match status" value="1"/>
</dbReference>
<dbReference type="OMA" id="TDCCIAN"/>
<organism evidence="3 4">
    <name type="scientific">Macleaya cordata</name>
    <name type="common">Five-seeded plume-poppy</name>
    <name type="synonym">Bocconia cordata</name>
    <dbReference type="NCBI Taxonomy" id="56857"/>
    <lineage>
        <taxon>Eukaryota</taxon>
        <taxon>Viridiplantae</taxon>
        <taxon>Streptophyta</taxon>
        <taxon>Embryophyta</taxon>
        <taxon>Tracheophyta</taxon>
        <taxon>Spermatophyta</taxon>
        <taxon>Magnoliopsida</taxon>
        <taxon>Ranunculales</taxon>
        <taxon>Papaveraceae</taxon>
        <taxon>Papaveroideae</taxon>
        <taxon>Macleaya</taxon>
    </lineage>
</organism>
<dbReference type="Proteomes" id="UP000195402">
    <property type="component" value="Unassembled WGS sequence"/>
</dbReference>
<dbReference type="SUPFAM" id="SSF52047">
    <property type="entry name" value="RNI-like"/>
    <property type="match status" value="1"/>
</dbReference>
<keyword evidence="4" id="KW-1185">Reference proteome</keyword>
<name>A0A200QFQ3_MACCD</name>
<accession>A0A200QFQ3</accession>
<proteinExistence type="predicted"/>
<dbReference type="EMBL" id="MVGT01002164">
    <property type="protein sequence ID" value="OVA09207.1"/>
    <property type="molecule type" value="Genomic_DNA"/>
</dbReference>
<dbReference type="STRING" id="56857.A0A200QFQ3"/>
<dbReference type="InterPro" id="IPR032675">
    <property type="entry name" value="LRR_dom_sf"/>
</dbReference>
<sequence length="435" mass="49916">MLIMSCILAKFGKIMGLKDHKLHRSKQREKKQKLLTKEGLQNNNYNMGVVGEDRISELTDSLLLHILSLLPTKCSVSTSVLSKRWRYLWTSVPILDFREWRSLRVTATDDDFRLQTERFMNCVERMLSFHDDMPNIKKLYLEIDEYFDESRVKELISTVIRRNVEELNLCVYSEVYSLFPPCFFTCESLTTLDLNMIVELDLPNSISFPRLKILKLTHITFVDESSTQQFFSNCPVLEELILSECRWVDMNVVSISAPALKCLCITGPSSYGLNDCGIEIYAPSVLSLLYEDCVAKDYVLRSFSSLVDAEIDFLSIWETRREIGCRATKLLGGLSNVKLLILSGNAFEISPNLESLVFAQASNLPNSLGFHESISNDYDDDWTLNSVPQCLLLHLKSFAEADYYSFFRFISKFEEQKKTYKAVKKASNSLHKLCG</sequence>
<feature type="domain" description="F-box/LRR-repeat protein 15/At3g58940/PEG3-like LRR" evidence="2">
    <location>
        <begin position="154"/>
        <end position="288"/>
    </location>
</feature>
<evidence type="ECO:0000313" key="3">
    <source>
        <dbReference type="EMBL" id="OVA09207.1"/>
    </source>
</evidence>
<protein>
    <submittedName>
        <fullName evidence="3">F-box domain</fullName>
    </submittedName>
</protein>
<feature type="domain" description="F-box" evidence="1">
    <location>
        <begin position="55"/>
        <end position="94"/>
    </location>
</feature>
<evidence type="ECO:0000259" key="2">
    <source>
        <dbReference type="Pfam" id="PF24758"/>
    </source>
</evidence>
<dbReference type="SUPFAM" id="SSF81383">
    <property type="entry name" value="F-box domain"/>
    <property type="match status" value="1"/>
</dbReference>
<dbReference type="InterPro" id="IPR001810">
    <property type="entry name" value="F-box_dom"/>
</dbReference>
<dbReference type="Pfam" id="PF00646">
    <property type="entry name" value="F-box"/>
    <property type="match status" value="1"/>
</dbReference>
<dbReference type="Pfam" id="PF24758">
    <property type="entry name" value="LRR_At5g56370"/>
    <property type="match status" value="1"/>
</dbReference>
<dbReference type="PANTHER" id="PTHR31900:SF30">
    <property type="entry name" value="SUPERFAMILY PROTEIN, PUTATIVE-RELATED"/>
    <property type="match status" value="1"/>
</dbReference>
<dbReference type="AlphaFoldDB" id="A0A200QFQ3"/>
<dbReference type="InterPro" id="IPR050232">
    <property type="entry name" value="FBL13/AtMIF1-like"/>
</dbReference>
<gene>
    <name evidence="3" type="ORF">BVC80_659g33</name>
</gene>
<reference evidence="3 4" key="1">
    <citation type="journal article" date="2017" name="Mol. Plant">
        <title>The Genome of Medicinal Plant Macleaya cordata Provides New Insights into Benzylisoquinoline Alkaloids Metabolism.</title>
        <authorList>
            <person name="Liu X."/>
            <person name="Liu Y."/>
            <person name="Huang P."/>
            <person name="Ma Y."/>
            <person name="Qing Z."/>
            <person name="Tang Q."/>
            <person name="Cao H."/>
            <person name="Cheng P."/>
            <person name="Zheng Y."/>
            <person name="Yuan Z."/>
            <person name="Zhou Y."/>
            <person name="Liu J."/>
            <person name="Tang Z."/>
            <person name="Zhuo Y."/>
            <person name="Zhang Y."/>
            <person name="Yu L."/>
            <person name="Huang J."/>
            <person name="Yang P."/>
            <person name="Peng Q."/>
            <person name="Zhang J."/>
            <person name="Jiang W."/>
            <person name="Zhang Z."/>
            <person name="Lin K."/>
            <person name="Ro D.K."/>
            <person name="Chen X."/>
            <person name="Xiong X."/>
            <person name="Shang Y."/>
            <person name="Huang S."/>
            <person name="Zeng J."/>
        </authorList>
    </citation>
    <scope>NUCLEOTIDE SEQUENCE [LARGE SCALE GENOMIC DNA]</scope>
    <source>
        <strain evidence="4">cv. BLH2017</strain>
        <tissue evidence="3">Root</tissue>
    </source>
</reference>
<dbReference type="OrthoDB" id="1098139at2759"/>
<evidence type="ECO:0000259" key="1">
    <source>
        <dbReference type="Pfam" id="PF00646"/>
    </source>
</evidence>
<dbReference type="Gene3D" id="1.20.1280.50">
    <property type="match status" value="1"/>
</dbReference>
<dbReference type="InParanoid" id="A0A200QFQ3"/>
<comment type="caution">
    <text evidence="3">The sequence shown here is derived from an EMBL/GenBank/DDBJ whole genome shotgun (WGS) entry which is preliminary data.</text>
</comment>
<dbReference type="FunCoup" id="A0A200QFQ3">
    <property type="interactions" value="3056"/>
</dbReference>